<evidence type="ECO:0000256" key="1">
    <source>
        <dbReference type="ARBA" id="ARBA00004496"/>
    </source>
</evidence>
<keyword evidence="4" id="KW-0863">Zinc-finger</keyword>
<dbReference type="GO" id="GO:0005737">
    <property type="term" value="C:cytoplasm"/>
    <property type="evidence" value="ECO:0007669"/>
    <property type="project" value="UniProtKB-SubCell"/>
</dbReference>
<keyword evidence="2" id="KW-0963">Cytoplasm</keyword>
<feature type="compositionally biased region" description="Acidic residues" evidence="8">
    <location>
        <begin position="3105"/>
        <end position="3121"/>
    </location>
</feature>
<feature type="region of interest" description="Disordered" evidence="8">
    <location>
        <begin position="621"/>
        <end position="656"/>
    </location>
</feature>
<feature type="compositionally biased region" description="Basic and acidic residues" evidence="8">
    <location>
        <begin position="528"/>
        <end position="569"/>
    </location>
</feature>
<feature type="compositionally biased region" description="Polar residues" evidence="8">
    <location>
        <begin position="3140"/>
        <end position="3151"/>
    </location>
</feature>
<name>A0A2B4RUC2_STYPI</name>
<feature type="compositionally biased region" description="Basic and acidic residues" evidence="8">
    <location>
        <begin position="456"/>
        <end position="472"/>
    </location>
</feature>
<dbReference type="SUPFAM" id="SSF52540">
    <property type="entry name" value="P-loop containing nucleoside triphosphate hydrolases"/>
    <property type="match status" value="2"/>
</dbReference>
<dbReference type="OrthoDB" id="2423195at2759"/>
<feature type="region of interest" description="Disordered" evidence="8">
    <location>
        <begin position="326"/>
        <end position="569"/>
    </location>
</feature>
<evidence type="ECO:0000256" key="5">
    <source>
        <dbReference type="ARBA" id="ARBA00022833"/>
    </source>
</evidence>
<gene>
    <name evidence="10" type="primary">RNF213</name>
    <name evidence="10" type="ORF">AWC38_SpisGene14314</name>
</gene>
<feature type="region of interest" description="Disordered" evidence="8">
    <location>
        <begin position="3100"/>
        <end position="3153"/>
    </location>
</feature>
<feature type="compositionally biased region" description="Polar residues" evidence="8">
    <location>
        <begin position="405"/>
        <end position="420"/>
    </location>
</feature>
<dbReference type="InterPro" id="IPR031248">
    <property type="entry name" value="RNF213"/>
</dbReference>
<evidence type="ECO:0000313" key="11">
    <source>
        <dbReference type="Proteomes" id="UP000225706"/>
    </source>
</evidence>
<comment type="caution">
    <text evidence="10">The sequence shown here is derived from an EMBL/GenBank/DDBJ whole genome shotgun (WGS) entry which is preliminary data.</text>
</comment>
<dbReference type="InterPro" id="IPR046439">
    <property type="entry name" value="ZF_RZ_dom"/>
</dbReference>
<dbReference type="Pfam" id="PF20173">
    <property type="entry name" value="ZnF_RZ-type"/>
    <property type="match status" value="1"/>
</dbReference>
<keyword evidence="7" id="KW-0175">Coiled coil</keyword>
<feature type="compositionally biased region" description="Basic and acidic residues" evidence="8">
    <location>
        <begin position="375"/>
        <end position="400"/>
    </location>
</feature>
<feature type="compositionally biased region" description="Basic and acidic residues" evidence="8">
    <location>
        <begin position="438"/>
        <end position="448"/>
    </location>
</feature>
<proteinExistence type="predicted"/>
<evidence type="ECO:0000256" key="6">
    <source>
        <dbReference type="ARBA" id="ARBA00022859"/>
    </source>
</evidence>
<keyword evidence="5" id="KW-0862">Zinc</keyword>
<dbReference type="PROSITE" id="PS51981">
    <property type="entry name" value="ZF_RZ"/>
    <property type="match status" value="1"/>
</dbReference>
<reference evidence="11" key="1">
    <citation type="journal article" date="2017" name="bioRxiv">
        <title>Comparative analysis of the genomes of Stylophora pistillata and Acropora digitifera provides evidence for extensive differences between species of corals.</title>
        <authorList>
            <person name="Voolstra C.R."/>
            <person name="Li Y."/>
            <person name="Liew Y.J."/>
            <person name="Baumgarten S."/>
            <person name="Zoccola D."/>
            <person name="Flot J.-F."/>
            <person name="Tambutte S."/>
            <person name="Allemand D."/>
            <person name="Aranda M."/>
        </authorList>
    </citation>
    <scope>NUCLEOTIDE SEQUENCE [LARGE SCALE GENOMIC DNA]</scope>
</reference>
<organism evidence="10 11">
    <name type="scientific">Stylophora pistillata</name>
    <name type="common">Smooth cauliflower coral</name>
    <dbReference type="NCBI Taxonomy" id="50429"/>
    <lineage>
        <taxon>Eukaryota</taxon>
        <taxon>Metazoa</taxon>
        <taxon>Cnidaria</taxon>
        <taxon>Anthozoa</taxon>
        <taxon>Hexacorallia</taxon>
        <taxon>Scleractinia</taxon>
        <taxon>Astrocoeniina</taxon>
        <taxon>Pocilloporidae</taxon>
        <taxon>Stylophora</taxon>
    </lineage>
</organism>
<keyword evidence="6" id="KW-0391">Immunity</keyword>
<evidence type="ECO:0000256" key="7">
    <source>
        <dbReference type="SAM" id="Coils"/>
    </source>
</evidence>
<feature type="coiled-coil region" evidence="7">
    <location>
        <begin position="1189"/>
        <end position="1216"/>
    </location>
</feature>
<dbReference type="Gene3D" id="3.40.50.300">
    <property type="entry name" value="P-loop containing nucleotide triphosphate hydrolases"/>
    <property type="match status" value="2"/>
</dbReference>
<feature type="domain" description="RZ-type" evidence="9">
    <location>
        <begin position="5024"/>
        <end position="5097"/>
    </location>
</feature>
<feature type="compositionally biased region" description="Acidic residues" evidence="8">
    <location>
        <begin position="2193"/>
        <end position="2205"/>
    </location>
</feature>
<dbReference type="CDD" id="cd00009">
    <property type="entry name" value="AAA"/>
    <property type="match status" value="1"/>
</dbReference>
<dbReference type="GO" id="GO:0016887">
    <property type="term" value="F:ATP hydrolysis activity"/>
    <property type="evidence" value="ECO:0007669"/>
    <property type="project" value="InterPro"/>
</dbReference>
<dbReference type="GO" id="GO:0008270">
    <property type="term" value="F:zinc ion binding"/>
    <property type="evidence" value="ECO:0007669"/>
    <property type="project" value="UniProtKB-KW"/>
</dbReference>
<dbReference type="EMBL" id="LSMT01000287">
    <property type="protein sequence ID" value="PFX21201.1"/>
    <property type="molecule type" value="Genomic_DNA"/>
</dbReference>
<sequence length="5740" mass="652137">MKCPSCGNTELQEHHHFCCNCGFNLAAAISSETRTLTNTSPAKFTTTSDFQNSPEASENRIDPPPGSSQPPAVTESVIGGEKSSNNEITKEGLSGPNNVNGPSNLNEIQAHQEQGAAPVDFPAEPGKFLVSDSNSAANEIVKHFPGTSNYANTGEAIEREATEKILQPEKSGGESATDTKVMTSTQTKDQNEVKTQHRNGFFEDYVEERGRNGKEILIPLSDGEKVNDHKQGEDQAKVQCPKEKKDDDDTLGERNIDAPCEADRGTEESLKSQEMEKKRRKSGGVEETAENPIDFQKQSGNNNENEGKLPCGRTLVLDLENRDVVKERNQDVGESESGKQMASFYGEAKGDSGTSVVSKESDAQHLLKGINPLQKKPDVEKPGGKEKSSCHLYEKKKGVDESDDLNCSGNRDVGKTSNTGAICFDNEKNPMTLEDSEREALSDEHPKPIEQGNDVETLKGERDDNSSGRNNKESLVSFGRDDRTQIENVMERRDMQGTTGNNEQSLQMDAAEGSNVDKLPHNPSSILNKDKPTENTEYDAGAHEDSIDPRAPLDSRDNDIPTGNDDEHANQSLVTDVGAATALPPNGVQFLNNEECKKATENPNNPDEVTNSNLGISKSEILQSGNNGNMATASNSQKTANVNEPPRADQHLNGAAKANQDASITVIFHAFLTPTFNVNFEQGDKVFLRGDHPLSWKSGIRPLEMRPQRKLNGSNYLLEGKTVLTFREASRTIAYKYVVVKSSQGNAKEKINKDLWECLLGFKPVTPGRHVNRCLRIPESSLKANATWHQYDDAIFSQPGFFDAFRSLFPQWKNDPAEGRRLAMTAMLPDLAEISEEKGAHGHATLTKIKNVLHCMSKAEFENGGNFYTRVPYGFNAIEVLHGYISLQLNRNIQTQQVHADDEESQAMILVTSAIIVFLAVGHQITFSGEDELRNLFECLLLHADIEKHKCSGLDALYRHFPQEHYRRSLANHLLQLCMDAIEYHRGVFHWLFVMPLLHFLTDTSEPFSFEVLTLEPCSTKDNNWWGTQGLDFRTVRRQASLFRSSNPVHLLIQLSSMFEIDPLFTRTFLLALPLRDIVTVLQRDVQIPLHEIVWTVTRVLEEIFPDEEWDDLDQCLREMNKRRKSDFDRLERVDLDIVMSLAKASAHLLRQLFKEHNSALWERIQIFSGVFTLLGSSLMMAKRSTSIAVDLKEDQQEVRETIKLLEEALQILQNSLHRHVTLIEKKSDECYKELQGWTALLSLNLEDDEMQQFWQEKLRESLKYRIDQMTQEDVIKLFCSLDLQTCHRDISECLKAATYEAADHLLKNGTLGNQMAHLSSDLATSKMQSPEVGGLFSLLLKTCWPEDSTEKELSQDKKLEHILTWKPMAQYFKHFGAGSVGNACLPNGGLELLVSATSLVEHIALCLRSGEINVSTLRIVSKDRDRFLELYSLLPEVPEYIPLNEEAVAGSEASGNQRETADVEFLLEMRAEELEAFEKERDAVSTFIRMCSIIRSVDIDLQNIKKKLEMDLPSRKILEICHKRRHGDEPAMKFFDLSIKNKGMIQSLNDIHHSLLFRDFWQMCGQKAADFCRDEPGFNGTFTIDKVRERLWLPSFRKWRGLWERIINGEISLKDVDEKFHRFRDDPEALVREMKAALITFSHEDDIDTILRDRVDQIKQCHKLKECEDAAAMISYFKEAMELQGDFHLLDDFRDQMSEEFLRRQLGSISYETFQIARALESFSRPMIQCLRTVIECKEYIFWLREEVKGREEVKTLVDLAMMSTDESAIETDRVSCLHTTALGFAPFIFDLAHKHADFEQLMEICEGVWEEVERNDTLPEKLEDISGHLEWLKGIKDEHAMSSLKLAQAINERGIYFIGTLDNRISTRPCDKTNVNSVISLRLLPEKEIGQAREFNLEKLRELQSKLALISGKDSQGQEAIQNFGELLQGVVQLGQSYVNLCEIGDVSHLGWKEEFKCKSIMGKKIVDDIQSKSKEFDQRYKGCKEHINSLRKKYHELNFFTIQQLLFLRKELASLKHGSTMEYLSLQVYSLLEKVFPGIHRSLLQNVFLDAGILSPHFDHGSNGDTLRDTSQIASLSSLDGKDNSTTEVQIIEKFENLLKNLEKLSHSEPERLAVAALINNLEGSEIDLLVWCVQNMGDSEHDLVDELYERASGDPRFHKIVDQKAEPDAEILQSSQNSDCDQISVPGSSDDELSLPDEPNLDETKGGTFLSLEEMGVFLSRLAAQNGGSPETRAFPSYLKKGHPNLVLVSEEQIFAAVLNLYMEERAQSLPKSDEVLVCTSETTPEEVELLWRRALVSDGKKLHCLVNGDVLDYDVSQKVVDSLHTLMQDYSHPKNLALVVLCSSENEERAHIISCLEQYKVPMPRYPRPDELRRYLEKQLRVPEQRPGEYHEKPVIWSPAAQVGRAANLNVRVVSSENSGVGKSLVAQRLAEEVAALRNNRLVVETMDEEYEKPPLLRVTIPFHEKHSRAADVVGFFLPHALPSDLPLSRVFHLDRSSAVTPEFETLLFNLLILGELTDDCGRVWRRNSYDLYILEITHSTSMKPKESGACKFHELLPQVRCCLPEDTISYLRKGHEQGGISPSFDEEELLSDAVQRVWWYLHLFETNPKRIQKHCFNPQRKRKEPVECLETLIRNCGVPNPSWSELRNFVNFLNYQLRDCEESTFCEPLLTDDTLQGFKTFVVKFMIIMSEDFAMRSLTDKEDHAFEDSREETAKSYEEQDIVPFQLRRRWENSPHPYIFFNPDHVTMTFLGFQVDQDGNLLDPKTKEIIERNIISRPLRTGLHVQKVDLDNDFESYSKGDKIQLLCSVMGIECGYDPDESYELTGDNVKKILAIHMRFRCNIPVVIMGETGCGKTRLIRYLCGLQTEGEVAERRNMILMKIHGGTTYKDIERNVLHAETVADKNELSGKKMDTILFFDEANTTDALGMIKEIMVDRRCNGRPLRDNLKFVAACNPYRKHTKEMIHKLETAGLGYHITADETTERLGGIPLRHLVYRVHALPESMRSLVWDFGQLNAEVEELYTRQIVGKYVREGRLPGDENWVIAIAAVLTASQQFMRNKKDECSFVSLRDVKRAMEVMVWFYQHFQDFSDLMKEEQSENEEESSNESESESEEVSTNVSRTPSDSEDDQCGQEKTTTTIQDARQSLRDHVLEVNSIRNGEERPTVSQFICDSKETASVVGEPTQVFSRAVPLEMLDYADKRGREERPSVSKSMYEPNFSFALKETASAECEPSQVFSRANPPDILNFPEPFVVPLGEEIGDISDSIDPLTWSLILALGICYQARLTERKEFRGAVAKSFRPPCRLPGGAARIEREINRCQEALMEQLELGPNIACNEALRENVFMMVVCIELRIPLFVVGKPGSSKSLAKTVVADNMQGGRSKHGLFKRFKQIQLVSYQCSPQSTPEGILATFQQCSELQESKNEGNTSDTFASVVVLDEVGLAEDSPQMPLKTLHPLLEDDDQSDAFVIQTGKNFARVAFIGLSNWALDPAKMNRGIMLCRNEPDEDELVETARGICGSDKDIVTHIEPLINSLVCGYKELYDKQKELRKLKEGKKDEFFGLRDFYSLVKMIVSIAKNSKEKRPPNGKELEHAVKRNFSGLVDNKEDFKPVKILMENIVREEYLQDEDEFMEDGSLELIRESLNRDSVMGEGRYLLIMTENFAALPRVKQLLLEQDKEEPYVIFGSGFPKDQLFTQVCRNINRIKMCMETGRTVILLNLENLYESLYDVLNQYYVTFGGEKYVDLGLGNNRVKCRVHKNFRLIVIAAKDVVYNKFPIPLINRLEKHFLVMSSGLTIPQKEVTRKLKVWVDNFADIFQLPHQKPRTFSKGEAFIGYHEDTVPAIVLQVCAEVHNDGEFLSDEERESWEENVLRTCKERLLQCATPDSVTRLSSSRLRSQAKELWTTYFHEQEHSSLADFLEKVLGDVKVTDDEVAKVPLRAQISTHSRLLSKQDISTIAAAVQLPPNSVKCASLQQFQTEQQFLNCIGRDFWSMLGGRESLLIVQCDSGKQMLDLTACARHLLIEECKEMENVLSTGATDCSHIVMIVQVPRVAGGCREFVSVQGENWLSVHIDELCPPSEEIPPVEVLKDRSVSEIFESAITETGSNLTIGQVLRSCVQIAASKIEDDESTLGRATRRIELLLKLFSSRTKAEDLCDNRFEKVLAKRIHVLLQEKDKRALEEGKRWLEDVAKACTINENGTFKKALWRRFQSVVAPILAEVIAYVDRDGNLELAASKDTWMSKLWLNVLEDSSLATINYGMFMTREEDVNEVRSKVPVLKSGYRRHVFQSRFPFSWLLKERIDELYREARSIAANSLETVTECLRKFLDGSNVAQIVSDAISEGGEDSVARYLHDFAHMVNKPQDEAETEIVIKAIWAAAKEIRAPRQSAHGTLIIDFALVHVGHSRIRHRLHCLSLLLRAQPEIVHDLQNRFSLDEDEMTVDATALQIYLERMAPSAEDLKTSSQRQIWCDSIMSVKMPVDEMIGEIGTEGKERVGEKTQSMLIQCRSMWQRLSAVRMFIEHVYPSEGGVDILDVQHVLKLWKALADGTDFTKAKSLTILERVLHSCKEDVKQRLQDDDPKVFAKFLRSCNAFLMEIIKVFCLGDDVHNLDADVFEMLMRYVTGTQSTFETREFSLFPEFGTDSSPVERSFLLQQLLNSSGKLVKSHLERFLFEAQGLPSEVPHLLNVCLLAVQCMENSCDRTFATGVSLDLHLQIGTVNRFCQDALEILQKDLTTSDDEIEVKSLEAIAKARSSLSWAAQFIYLSCVSGDEKWHRDDTLGAMEFLLKTVQALCTSVHFSSPALFLLKQLVKRYGGHAISTVSQNPELAWIVPVELSRREDTEMNLDRFLVYGELYRGVRDAIARAILSDDTHELVVSLEALYEFPGHSTAKDIVLLLALYREITLPQRMSAQDQHFHHEKCATAIRDVLLNRRRMISQSMQHLVRDLLKNSQNSDFSFLVGQETQSETEKALPEILFHVTSVLRCIGFDELLNPLREIVLAPSEMLNSFLPTMPEDIFEETRLAMTEQNGQWYECGKGHPYFVGDCGRPNQQRDCPYCDSSVPIGGLKHHLVPNNKLARRDDRSNKGHILGTPKRIVGSERDLSPAMVSLLRFILHSAMLSGAQEQPKVVSQLISESDVQPHDVGGFLWAHLVNDVQNVSTSLERSVDEVVLMIHGVLAEIVYRATARGTDGVTKWSTKAERREWENRFSSVFVRPVCTNLEERLQNFYTLSINDKRLGSDPLMREIYEVDDPTPPRFPTDIHPGNPSFWKYRTRLTVEHFIRQFQDVRSNKDPCKILGKFLKQEHKLRAVRHLPEILALLRILTDRFYRRINRDEANKLRIREFLKKLSKDQKESVTKLFKSFRTAWDQARSQLSSQGRFTPSQEQCSKPIEMNSSVSVLLPDKAGPGVCCKALLFFLVNAHNEMVETYHAAFGSDGRTRTTSKIPLAEVSASQLVAYDSEKDLLPVMLANCTYSLEVGKEKKLQYNWETLQKQIVDKFIRGRPIVEFKLDDFVFHEDDCDISFVKLRNKIPQESIDGHIRNQILSELKELRDVSELLSTLEMAIGFLSTAGGDSETKVCDYLKEFLLLGDRKSNLKSKKAQQSCCLCHILDLWSTIAEARARFLFKNRQDPFEKVSDSFKEEMPKNTILLLSAALKRMDVDLFLSRVIEVISLLLVHEEERNREMGLSEYLSRVFDDSSDLDGIPEEVKVMHVIHACKLALDVRVRD</sequence>
<comment type="subcellular location">
    <subcellularLocation>
        <location evidence="1">Cytoplasm</location>
    </subcellularLocation>
</comment>
<feature type="compositionally biased region" description="Basic and acidic residues" evidence="8">
    <location>
        <begin position="222"/>
        <end position="277"/>
    </location>
</feature>
<evidence type="ECO:0000256" key="4">
    <source>
        <dbReference type="ARBA" id="ARBA00022771"/>
    </source>
</evidence>
<dbReference type="Proteomes" id="UP000225706">
    <property type="component" value="Unassembled WGS sequence"/>
</dbReference>
<protein>
    <submittedName>
        <fullName evidence="10">E3 ubiquitin-protein ligase RNF213</fullName>
    </submittedName>
</protein>
<feature type="compositionally biased region" description="Polar residues" evidence="8">
    <location>
        <begin position="174"/>
        <end position="188"/>
    </location>
</feature>
<feature type="compositionally biased region" description="Polar residues" evidence="8">
    <location>
        <begin position="496"/>
        <end position="507"/>
    </location>
</feature>
<feature type="compositionally biased region" description="Polar residues" evidence="8">
    <location>
        <begin position="621"/>
        <end position="642"/>
    </location>
</feature>
<feature type="region of interest" description="Disordered" evidence="8">
    <location>
        <begin position="164"/>
        <end position="310"/>
    </location>
</feature>
<dbReference type="InterPro" id="IPR027417">
    <property type="entry name" value="P-loop_NTPase"/>
</dbReference>
<dbReference type="GO" id="GO:0004842">
    <property type="term" value="F:ubiquitin-protein transferase activity"/>
    <property type="evidence" value="ECO:0007669"/>
    <property type="project" value="InterPro"/>
</dbReference>
<evidence type="ECO:0000313" key="10">
    <source>
        <dbReference type="EMBL" id="PFX21201.1"/>
    </source>
</evidence>
<evidence type="ECO:0000256" key="2">
    <source>
        <dbReference type="ARBA" id="ARBA00022490"/>
    </source>
</evidence>
<feature type="region of interest" description="Disordered" evidence="8">
    <location>
        <begin position="37"/>
        <end position="105"/>
    </location>
</feature>
<evidence type="ECO:0000259" key="9">
    <source>
        <dbReference type="PROSITE" id="PS51981"/>
    </source>
</evidence>
<evidence type="ECO:0000256" key="8">
    <source>
        <dbReference type="SAM" id="MobiDB-lite"/>
    </source>
</evidence>
<dbReference type="GO" id="GO:0002376">
    <property type="term" value="P:immune system process"/>
    <property type="evidence" value="ECO:0007669"/>
    <property type="project" value="UniProtKB-KW"/>
</dbReference>
<dbReference type="PANTHER" id="PTHR22605:SF16">
    <property type="entry name" value="E3 UBIQUITIN-PROTEIN LIGASE RNF213"/>
    <property type="match status" value="1"/>
</dbReference>
<feature type="compositionally biased region" description="Polar residues" evidence="8">
    <location>
        <begin position="2176"/>
        <end position="2191"/>
    </location>
</feature>
<keyword evidence="3" id="KW-0479">Metal-binding</keyword>
<keyword evidence="11" id="KW-1185">Reference proteome</keyword>
<feature type="compositionally biased region" description="Polar residues" evidence="8">
    <location>
        <begin position="37"/>
        <end position="56"/>
    </location>
</feature>
<feature type="compositionally biased region" description="Basic and acidic residues" evidence="8">
    <location>
        <begin position="479"/>
        <end position="495"/>
    </location>
</feature>
<dbReference type="PANTHER" id="PTHR22605">
    <property type="entry name" value="RZ-TYPE DOMAIN-CONTAINING PROTEIN"/>
    <property type="match status" value="1"/>
</dbReference>
<feature type="compositionally biased region" description="Polar residues" evidence="8">
    <location>
        <begin position="95"/>
        <end position="105"/>
    </location>
</feature>
<accession>A0A2B4RUC2</accession>
<evidence type="ECO:0000256" key="3">
    <source>
        <dbReference type="ARBA" id="ARBA00022723"/>
    </source>
</evidence>
<feature type="region of interest" description="Disordered" evidence="8">
    <location>
        <begin position="2175"/>
        <end position="2209"/>
    </location>
</feature>